<dbReference type="GO" id="GO:0042302">
    <property type="term" value="F:structural constituent of cuticle"/>
    <property type="evidence" value="ECO:0007669"/>
    <property type="project" value="InterPro"/>
</dbReference>
<dbReference type="EMBL" id="JPKZ01000843">
    <property type="protein sequence ID" value="KHN85232.1"/>
    <property type="molecule type" value="Genomic_DNA"/>
</dbReference>
<evidence type="ECO:0000256" key="2">
    <source>
        <dbReference type="SAM" id="MobiDB-lite"/>
    </source>
</evidence>
<evidence type="ECO:0000256" key="3">
    <source>
        <dbReference type="SAM" id="Phobius"/>
    </source>
</evidence>
<accession>A0A0B2VV72</accession>
<keyword evidence="5" id="KW-0176">Collagen</keyword>
<dbReference type="Proteomes" id="UP000031036">
    <property type="component" value="Unassembled WGS sequence"/>
</dbReference>
<feature type="region of interest" description="Disordered" evidence="2">
    <location>
        <begin position="180"/>
        <end position="373"/>
    </location>
</feature>
<evidence type="ECO:0000313" key="5">
    <source>
        <dbReference type="EMBL" id="KHN85232.1"/>
    </source>
</evidence>
<feature type="transmembrane region" description="Helical" evidence="3">
    <location>
        <begin position="81"/>
        <end position="103"/>
    </location>
</feature>
<feature type="domain" description="Nematode cuticle collagen N-terminal" evidence="4">
    <location>
        <begin position="79"/>
        <end position="131"/>
    </location>
</feature>
<reference evidence="5 6" key="1">
    <citation type="submission" date="2014-11" db="EMBL/GenBank/DDBJ databases">
        <title>Genetic blueprint of the zoonotic pathogen Toxocara canis.</title>
        <authorList>
            <person name="Zhu X.-Q."/>
            <person name="Korhonen P.K."/>
            <person name="Cai H."/>
            <person name="Young N.D."/>
            <person name="Nejsum P."/>
            <person name="von Samson-Himmelstjerna G."/>
            <person name="Boag P.R."/>
            <person name="Tan P."/>
            <person name="Li Q."/>
            <person name="Min J."/>
            <person name="Yang Y."/>
            <person name="Wang X."/>
            <person name="Fang X."/>
            <person name="Hall R.S."/>
            <person name="Hofmann A."/>
            <person name="Sternberg P.W."/>
            <person name="Jex A.R."/>
            <person name="Gasser R.B."/>
        </authorList>
    </citation>
    <scope>NUCLEOTIDE SEQUENCE [LARGE SCALE GENOMIC DNA]</scope>
    <source>
        <strain evidence="5">PN_DK_2014</strain>
    </source>
</reference>
<dbReference type="SMART" id="SM01088">
    <property type="entry name" value="Col_cuticle_N"/>
    <property type="match status" value="1"/>
</dbReference>
<feature type="compositionally biased region" description="Basic and acidic residues" evidence="2">
    <location>
        <begin position="349"/>
        <end position="362"/>
    </location>
</feature>
<feature type="compositionally biased region" description="Low complexity" evidence="2">
    <location>
        <begin position="230"/>
        <end position="240"/>
    </location>
</feature>
<keyword evidence="6" id="KW-1185">Reference proteome</keyword>
<evidence type="ECO:0000256" key="1">
    <source>
        <dbReference type="ARBA" id="ARBA00022737"/>
    </source>
</evidence>
<name>A0A0B2VV72_TOXCA</name>
<feature type="compositionally biased region" description="Pro residues" evidence="2">
    <location>
        <begin position="266"/>
        <end position="284"/>
    </location>
</feature>
<comment type="caution">
    <text evidence="5">The sequence shown here is derived from an EMBL/GenBank/DDBJ whole genome shotgun (WGS) entry which is preliminary data.</text>
</comment>
<feature type="compositionally biased region" description="Pro residues" evidence="2">
    <location>
        <begin position="182"/>
        <end position="191"/>
    </location>
</feature>
<gene>
    <name evidence="5" type="primary">COL6A5</name>
    <name evidence="5" type="ORF">Tcan_04129</name>
</gene>
<dbReference type="STRING" id="6265.A0A0B2VV72"/>
<proteinExistence type="predicted"/>
<keyword evidence="3" id="KW-1133">Transmembrane helix</keyword>
<dbReference type="PANTHER" id="PTHR24637">
    <property type="entry name" value="COLLAGEN"/>
    <property type="match status" value="1"/>
</dbReference>
<dbReference type="Pfam" id="PF01484">
    <property type="entry name" value="Col_cuticle_N"/>
    <property type="match status" value="1"/>
</dbReference>
<dbReference type="InterPro" id="IPR008160">
    <property type="entry name" value="Collagen"/>
</dbReference>
<dbReference type="AlphaFoldDB" id="A0A0B2VV72"/>
<organism evidence="5 6">
    <name type="scientific">Toxocara canis</name>
    <name type="common">Canine roundworm</name>
    <dbReference type="NCBI Taxonomy" id="6265"/>
    <lineage>
        <taxon>Eukaryota</taxon>
        <taxon>Metazoa</taxon>
        <taxon>Ecdysozoa</taxon>
        <taxon>Nematoda</taxon>
        <taxon>Chromadorea</taxon>
        <taxon>Rhabditida</taxon>
        <taxon>Spirurina</taxon>
        <taxon>Ascaridomorpha</taxon>
        <taxon>Ascaridoidea</taxon>
        <taxon>Toxocaridae</taxon>
        <taxon>Toxocara</taxon>
    </lineage>
</organism>
<feature type="compositionally biased region" description="Basic residues" evidence="2">
    <location>
        <begin position="363"/>
        <end position="373"/>
    </location>
</feature>
<keyword evidence="3" id="KW-0472">Membrane</keyword>
<sequence length="373" mass="39654">MVDFYRKRRTRSSLIEFCWKRDINRRNLLHTNWSGWLSSTFVDRSASRRGFTLRIVTIRRYDRKIKMEASKVRCRSKRTSAFVAVVLAMAAISSCIIAFPLIFSCVQTFESHLQVGLELCKMRARDMWREVLELQVSADRPITFRVSRAIDISANMKAYIENRRRVHRQTLSSGCCACRYGPPGPTGPPGPDGKDGRDGPIGEIGPMGPPGVVKPDGFKRYPEQCPCDSPEGPQGRTGPRGPVGPPGDNGSPGDVGPPGEAGPIGPAGPPGPPGKSGPKGPPGPRGHQNLGKIGRAGPVGPRGPPGKPGVMGPGGKPGSDGPPGQPGESGPRGVQGHPGQAGQAGVAGKRGESGPRGNCDHCHRARLAPGYKR</sequence>
<dbReference type="PANTHER" id="PTHR24637:SF428">
    <property type="entry name" value="SCAVENGER RECEPTOR CLASS A MEMBER 3"/>
    <property type="match status" value="1"/>
</dbReference>
<protein>
    <submittedName>
        <fullName evidence="5">Collagen alpha-5(VI) chain</fullName>
    </submittedName>
</protein>
<dbReference type="InterPro" id="IPR002486">
    <property type="entry name" value="Col_cuticle_N"/>
</dbReference>
<dbReference type="GO" id="GO:0005581">
    <property type="term" value="C:collagen trimer"/>
    <property type="evidence" value="ECO:0007669"/>
    <property type="project" value="UniProtKB-KW"/>
</dbReference>
<evidence type="ECO:0000313" key="6">
    <source>
        <dbReference type="Proteomes" id="UP000031036"/>
    </source>
</evidence>
<keyword evidence="3" id="KW-0812">Transmembrane</keyword>
<dbReference type="OrthoDB" id="5920648at2759"/>
<feature type="compositionally biased region" description="Gly residues" evidence="2">
    <location>
        <begin position="309"/>
        <end position="318"/>
    </location>
</feature>
<evidence type="ECO:0000259" key="4">
    <source>
        <dbReference type="SMART" id="SM01088"/>
    </source>
</evidence>
<dbReference type="Pfam" id="PF01391">
    <property type="entry name" value="Collagen"/>
    <property type="match status" value="1"/>
</dbReference>
<keyword evidence="1" id="KW-0677">Repeat</keyword>